<dbReference type="EMBL" id="ANMU01000073">
    <property type="protein sequence ID" value="EMJ81979.1"/>
    <property type="molecule type" value="Genomic_DNA"/>
</dbReference>
<gene>
    <name evidence="2" type="ORF">LEP1GSC016_1901</name>
</gene>
<dbReference type="Gene3D" id="3.30.450.20">
    <property type="entry name" value="PAS domain"/>
    <property type="match status" value="1"/>
</dbReference>
<evidence type="ECO:0000313" key="3">
    <source>
        <dbReference type="Proteomes" id="UP000011873"/>
    </source>
</evidence>
<proteinExistence type="predicted"/>
<dbReference type="PATRIC" id="fig|1218567.3.peg.1882"/>
<evidence type="ECO:0000256" key="1">
    <source>
        <dbReference type="SAM" id="Phobius"/>
    </source>
</evidence>
<sequence length="219" mass="24416">MMYGIMLSCGAVIISYRTLHPIFAEKPKGAYAATYLILAAIITCHLIAKSGRILLASHVLIGIEWLAAFYGMIGEGATQTVVFPFCLSLILISALLLGIRAAYFYTFLAIAVELTSTYLIRIEVIRPVKSTGPWSSLIGEIGSFILVAILMRYTLFGFRIVKTELSEVQRYAKLGGWSLNIQTLELVLSKEYQYLLGYDDAKESKTLSLVHVLKYLCRR</sequence>
<name>M6BR80_LEPBO</name>
<accession>M6BR80</accession>
<feature type="transmembrane region" description="Helical" evidence="1">
    <location>
        <begin position="102"/>
        <end position="121"/>
    </location>
</feature>
<feature type="transmembrane region" description="Helical" evidence="1">
    <location>
        <begin position="55"/>
        <end position="73"/>
    </location>
</feature>
<keyword evidence="1" id="KW-0812">Transmembrane</keyword>
<keyword evidence="1" id="KW-0472">Membrane</keyword>
<feature type="transmembrane region" description="Helical" evidence="1">
    <location>
        <begin position="141"/>
        <end position="161"/>
    </location>
</feature>
<organism evidence="2 3">
    <name type="scientific">Leptospira borgpetersenii serovar Hardjo-bovis str. Sponselee</name>
    <dbReference type="NCBI Taxonomy" id="1303729"/>
    <lineage>
        <taxon>Bacteria</taxon>
        <taxon>Pseudomonadati</taxon>
        <taxon>Spirochaetota</taxon>
        <taxon>Spirochaetia</taxon>
        <taxon>Leptospirales</taxon>
        <taxon>Leptospiraceae</taxon>
        <taxon>Leptospira</taxon>
    </lineage>
</organism>
<keyword evidence="1" id="KW-1133">Transmembrane helix</keyword>
<feature type="transmembrane region" description="Helical" evidence="1">
    <location>
        <begin position="29"/>
        <end position="48"/>
    </location>
</feature>
<evidence type="ECO:0000313" key="2">
    <source>
        <dbReference type="EMBL" id="EMJ81979.1"/>
    </source>
</evidence>
<comment type="caution">
    <text evidence="2">The sequence shown here is derived from an EMBL/GenBank/DDBJ whole genome shotgun (WGS) entry which is preliminary data.</text>
</comment>
<feature type="transmembrane region" description="Helical" evidence="1">
    <location>
        <begin position="79"/>
        <end position="97"/>
    </location>
</feature>
<reference evidence="2 3" key="1">
    <citation type="submission" date="2013-01" db="EMBL/GenBank/DDBJ databases">
        <authorList>
            <person name="Harkins D.M."/>
            <person name="Durkin A.S."/>
            <person name="Brinkac L.M."/>
            <person name="Haft D.H."/>
            <person name="Selengut J.D."/>
            <person name="Sanka R."/>
            <person name="DePew J."/>
            <person name="Purushe J."/>
            <person name="Galloway R.L."/>
            <person name="Vinetz J.M."/>
            <person name="Sutton G.G."/>
            <person name="Nierman W.C."/>
            <person name="Fouts D.E."/>
        </authorList>
    </citation>
    <scope>NUCLEOTIDE SEQUENCE [LARGE SCALE GENOMIC DNA]</scope>
    <source>
        <strain evidence="2 3">Sponselee CDC</strain>
    </source>
</reference>
<protein>
    <submittedName>
        <fullName evidence="2">Uncharacterized protein</fullName>
    </submittedName>
</protein>
<dbReference type="AlphaFoldDB" id="M6BR80"/>
<dbReference type="Proteomes" id="UP000011873">
    <property type="component" value="Unassembled WGS sequence"/>
</dbReference>